<dbReference type="GO" id="GO:0005576">
    <property type="term" value="C:extracellular region"/>
    <property type="evidence" value="ECO:0007669"/>
    <property type="project" value="UniProtKB-SubCell"/>
</dbReference>
<keyword evidence="3 6" id="KW-0964">Secreted</keyword>
<dbReference type="AlphaFoldDB" id="A0A7I8L4I6"/>
<evidence type="ECO:0000256" key="1">
    <source>
        <dbReference type="ARBA" id="ARBA00004613"/>
    </source>
</evidence>
<comment type="function">
    <text evidence="6">Controls stomatal patterning.</text>
</comment>
<dbReference type="PANTHER" id="PTHR33109">
    <property type="entry name" value="EPIDERMAL PATTERNING FACTOR-LIKE PROTEIN 4"/>
    <property type="match status" value="1"/>
</dbReference>
<keyword evidence="6" id="KW-0217">Developmental protein</keyword>
<comment type="similarity">
    <text evidence="2 6">Belongs to the plant cysteine rich small secretory peptide family. Epidermal patterning factor subfamily.</text>
</comment>
<evidence type="ECO:0000256" key="4">
    <source>
        <dbReference type="ARBA" id="ARBA00022729"/>
    </source>
</evidence>
<keyword evidence="8" id="KW-1185">Reference proteome</keyword>
<organism evidence="7 8">
    <name type="scientific">Spirodela intermedia</name>
    <name type="common">Intermediate duckweed</name>
    <dbReference type="NCBI Taxonomy" id="51605"/>
    <lineage>
        <taxon>Eukaryota</taxon>
        <taxon>Viridiplantae</taxon>
        <taxon>Streptophyta</taxon>
        <taxon>Embryophyta</taxon>
        <taxon>Tracheophyta</taxon>
        <taxon>Spermatophyta</taxon>
        <taxon>Magnoliopsida</taxon>
        <taxon>Liliopsida</taxon>
        <taxon>Araceae</taxon>
        <taxon>Lemnoideae</taxon>
        <taxon>Spirodela</taxon>
    </lineage>
</organism>
<name>A0A7I8L4I6_SPIIN</name>
<evidence type="ECO:0000256" key="6">
    <source>
        <dbReference type="RuleBase" id="RU367102"/>
    </source>
</evidence>
<dbReference type="GO" id="GO:0010052">
    <property type="term" value="P:guard cell differentiation"/>
    <property type="evidence" value="ECO:0007669"/>
    <property type="project" value="UniProtKB-UniRule"/>
</dbReference>
<dbReference type="InterPro" id="IPR039455">
    <property type="entry name" value="EPFL"/>
</dbReference>
<feature type="chain" id="PRO_5029950175" description="Epidermal patterning factor-like protein" evidence="6">
    <location>
        <begin position="36"/>
        <end position="113"/>
    </location>
</feature>
<accession>A0A7I8L4I6</accession>
<dbReference type="Pfam" id="PF17181">
    <property type="entry name" value="EPF"/>
    <property type="match status" value="1"/>
</dbReference>
<evidence type="ECO:0000313" key="8">
    <source>
        <dbReference type="Proteomes" id="UP000663760"/>
    </source>
</evidence>
<feature type="signal peptide" evidence="6">
    <location>
        <begin position="1"/>
        <end position="35"/>
    </location>
</feature>
<dbReference type="EMBL" id="LR746273">
    <property type="protein sequence ID" value="CAA7404288.1"/>
    <property type="molecule type" value="Genomic_DNA"/>
</dbReference>
<dbReference type="Proteomes" id="UP000663760">
    <property type="component" value="Chromosome 10"/>
</dbReference>
<dbReference type="PANTHER" id="PTHR33109:SF7">
    <property type="entry name" value="EPIDERMAL PATTERNING FACTOR-LIKE PROTEIN 2"/>
    <property type="match status" value="1"/>
</dbReference>
<evidence type="ECO:0000313" key="7">
    <source>
        <dbReference type="EMBL" id="CAA7404288.1"/>
    </source>
</evidence>
<evidence type="ECO:0000256" key="5">
    <source>
        <dbReference type="ARBA" id="ARBA00023157"/>
    </source>
</evidence>
<proteinExistence type="inferred from homology"/>
<evidence type="ECO:0000256" key="2">
    <source>
        <dbReference type="ARBA" id="ARBA00008127"/>
    </source>
</evidence>
<gene>
    <name evidence="7" type="ORF">SI8410_10014966</name>
</gene>
<reference evidence="7" key="1">
    <citation type="submission" date="2020-02" db="EMBL/GenBank/DDBJ databases">
        <authorList>
            <person name="Scholz U."/>
            <person name="Mascher M."/>
            <person name="Fiebig A."/>
        </authorList>
    </citation>
    <scope>NUCLEOTIDE SEQUENCE</scope>
</reference>
<keyword evidence="4 6" id="KW-0732">Signal</keyword>
<evidence type="ECO:0000256" key="3">
    <source>
        <dbReference type="ARBA" id="ARBA00022525"/>
    </source>
</evidence>
<comment type="subcellular location">
    <subcellularLocation>
        <location evidence="1 6">Secreted</location>
    </subcellularLocation>
</comment>
<dbReference type="OrthoDB" id="614712at2759"/>
<protein>
    <recommendedName>
        <fullName evidence="6">Epidermal patterning factor-like protein</fullName>
    </recommendedName>
</protein>
<sequence>MGFCCWRGIGHPRNPLPLLCLWFLLFCSTHTGFLAQGKRKVTVRALIGSRPPLCERRCRACGHCEPVQVPAVPQARAGGGRFPAALAYRGDDGSSNYKPVSWKCKCGNQIMNP</sequence>
<keyword evidence="5" id="KW-1015">Disulfide bond</keyword>